<dbReference type="GO" id="GO:0016301">
    <property type="term" value="F:kinase activity"/>
    <property type="evidence" value="ECO:0007669"/>
    <property type="project" value="UniProtKB-KW"/>
</dbReference>
<keyword evidence="5 10" id="KW-0418">Kinase</keyword>
<feature type="non-terminal residue" evidence="10">
    <location>
        <position position="1"/>
    </location>
</feature>
<dbReference type="PANTHER" id="PTHR48012">
    <property type="entry name" value="STERILE20-LIKE KINASE, ISOFORM B-RELATED"/>
    <property type="match status" value="1"/>
</dbReference>
<keyword evidence="3" id="KW-0723">Serine/threonine-protein kinase</keyword>
<accession>A0ABU7C0S5</accession>
<name>A0ABU7C0S5_9TELE</name>
<evidence type="ECO:0000256" key="4">
    <source>
        <dbReference type="ARBA" id="ARBA00022741"/>
    </source>
</evidence>
<comment type="cofactor">
    <cofactor evidence="1">
        <name>Mg(2+)</name>
        <dbReference type="ChEBI" id="CHEBI:18420"/>
    </cofactor>
</comment>
<gene>
    <name evidence="10" type="primary">STK39_2</name>
    <name evidence="10" type="ORF">ATANTOWER_027589</name>
</gene>
<evidence type="ECO:0000256" key="8">
    <source>
        <dbReference type="ARBA" id="ARBA00042936"/>
    </source>
</evidence>
<keyword evidence="4" id="KW-0547">Nucleotide-binding</keyword>
<evidence type="ECO:0000256" key="1">
    <source>
        <dbReference type="ARBA" id="ARBA00001946"/>
    </source>
</evidence>
<dbReference type="EMBL" id="JAHUTI010075600">
    <property type="protein sequence ID" value="MED6256502.1"/>
    <property type="molecule type" value="Genomic_DNA"/>
</dbReference>
<evidence type="ECO:0000256" key="6">
    <source>
        <dbReference type="ARBA" id="ARBA00022840"/>
    </source>
</evidence>
<evidence type="ECO:0000256" key="5">
    <source>
        <dbReference type="ARBA" id="ARBA00022777"/>
    </source>
</evidence>
<reference evidence="10 11" key="1">
    <citation type="submission" date="2021-07" db="EMBL/GenBank/DDBJ databases">
        <authorList>
            <person name="Palmer J.M."/>
        </authorList>
    </citation>
    <scope>NUCLEOTIDE SEQUENCE [LARGE SCALE GENOMIC DNA]</scope>
    <source>
        <strain evidence="10 11">AT_MEX2019</strain>
        <tissue evidence="10">Muscle</tissue>
    </source>
</reference>
<feature type="domain" description="Protein kinase" evidence="9">
    <location>
        <begin position="1"/>
        <end position="59"/>
    </location>
</feature>
<evidence type="ECO:0000313" key="10">
    <source>
        <dbReference type="EMBL" id="MED6256502.1"/>
    </source>
</evidence>
<evidence type="ECO:0000313" key="11">
    <source>
        <dbReference type="Proteomes" id="UP001345963"/>
    </source>
</evidence>
<dbReference type="InterPro" id="IPR000719">
    <property type="entry name" value="Prot_kinase_dom"/>
</dbReference>
<dbReference type="Gene3D" id="1.10.510.10">
    <property type="entry name" value="Transferase(Phosphotransferase) domain 1"/>
    <property type="match status" value="1"/>
</dbReference>
<organism evidence="10 11">
    <name type="scientific">Ataeniobius toweri</name>
    <dbReference type="NCBI Taxonomy" id="208326"/>
    <lineage>
        <taxon>Eukaryota</taxon>
        <taxon>Metazoa</taxon>
        <taxon>Chordata</taxon>
        <taxon>Craniata</taxon>
        <taxon>Vertebrata</taxon>
        <taxon>Euteleostomi</taxon>
        <taxon>Actinopterygii</taxon>
        <taxon>Neopterygii</taxon>
        <taxon>Teleostei</taxon>
        <taxon>Neoteleostei</taxon>
        <taxon>Acanthomorphata</taxon>
        <taxon>Ovalentaria</taxon>
        <taxon>Atherinomorphae</taxon>
        <taxon>Cyprinodontiformes</taxon>
        <taxon>Goodeidae</taxon>
        <taxon>Ataeniobius</taxon>
    </lineage>
</organism>
<protein>
    <recommendedName>
        <fullName evidence="7">Serine/threonine-protein kinase OSR1</fullName>
    </recommendedName>
    <alternativeName>
        <fullName evidence="8">Oxidative stress-responsive 1 protein</fullName>
    </alternativeName>
</protein>
<proteinExistence type="inferred from homology"/>
<evidence type="ECO:0000256" key="3">
    <source>
        <dbReference type="ARBA" id="ARBA00022527"/>
    </source>
</evidence>
<keyword evidence="11" id="KW-1185">Reference proteome</keyword>
<comment type="caution">
    <text evidence="10">The sequence shown here is derived from an EMBL/GenBank/DDBJ whole genome shotgun (WGS) entry which is preliminary data.</text>
</comment>
<dbReference type="Pfam" id="PF00069">
    <property type="entry name" value="Pkinase"/>
    <property type="match status" value="1"/>
</dbReference>
<keyword evidence="6" id="KW-0067">ATP-binding</keyword>
<dbReference type="SUPFAM" id="SSF56112">
    <property type="entry name" value="Protein kinase-like (PK-like)"/>
    <property type="match status" value="1"/>
</dbReference>
<dbReference type="PANTHER" id="PTHR48012:SF1">
    <property type="entry name" value="SERINE_THREONINE-PROTEIN KINASE OSR1"/>
    <property type="match status" value="1"/>
</dbReference>
<keyword evidence="5 10" id="KW-0808">Transferase</keyword>
<dbReference type="Proteomes" id="UP001345963">
    <property type="component" value="Unassembled WGS sequence"/>
</dbReference>
<comment type="similarity">
    <text evidence="2">Belongs to the protein kinase superfamily. STE Ser/Thr protein kinase family. STE20 subfamily.</text>
</comment>
<evidence type="ECO:0000259" key="9">
    <source>
        <dbReference type="PROSITE" id="PS50011"/>
    </source>
</evidence>
<dbReference type="PROSITE" id="PS50011">
    <property type="entry name" value="PROTEIN_KINASE_DOM"/>
    <property type="match status" value="1"/>
</dbReference>
<sequence>DLKAGNILLGDDGSVQIADFGVSAFLATGGDMTRNKVRKTFVGTPCWMAPEVMEQVSLL</sequence>
<dbReference type="InterPro" id="IPR050629">
    <property type="entry name" value="STE20/SPS1-PAK"/>
</dbReference>
<dbReference type="InterPro" id="IPR011009">
    <property type="entry name" value="Kinase-like_dom_sf"/>
</dbReference>
<evidence type="ECO:0000256" key="7">
    <source>
        <dbReference type="ARBA" id="ARBA00040079"/>
    </source>
</evidence>
<evidence type="ECO:0000256" key="2">
    <source>
        <dbReference type="ARBA" id="ARBA00008874"/>
    </source>
</evidence>